<protein>
    <submittedName>
        <fullName evidence="1">Uncharacterized protein</fullName>
    </submittedName>
</protein>
<comment type="caution">
    <text evidence="1">The sequence shown here is derived from an EMBL/GenBank/DDBJ whole genome shotgun (WGS) entry which is preliminary data.</text>
</comment>
<accession>A0ABU1SYD9</accession>
<name>A0ABU1SYD9_9HYPH</name>
<keyword evidence="2" id="KW-1185">Reference proteome</keyword>
<dbReference type="EMBL" id="JAVDUP010000011">
    <property type="protein sequence ID" value="MDR6903969.1"/>
    <property type="molecule type" value="Genomic_DNA"/>
</dbReference>
<evidence type="ECO:0000313" key="1">
    <source>
        <dbReference type="EMBL" id="MDR6903969.1"/>
    </source>
</evidence>
<reference evidence="1 2" key="1">
    <citation type="submission" date="2023-07" db="EMBL/GenBank/DDBJ databases">
        <title>Sorghum-associated microbial communities from plants grown in Nebraska, USA.</title>
        <authorList>
            <person name="Schachtman D."/>
        </authorList>
    </citation>
    <scope>NUCLEOTIDE SEQUENCE [LARGE SCALE GENOMIC DNA]</scope>
    <source>
        <strain evidence="1 2">3199</strain>
    </source>
</reference>
<organism evidence="1 2">
    <name type="scientific">Rhizobium miluonense</name>
    <dbReference type="NCBI Taxonomy" id="411945"/>
    <lineage>
        <taxon>Bacteria</taxon>
        <taxon>Pseudomonadati</taxon>
        <taxon>Pseudomonadota</taxon>
        <taxon>Alphaproteobacteria</taxon>
        <taxon>Hyphomicrobiales</taxon>
        <taxon>Rhizobiaceae</taxon>
        <taxon>Rhizobium/Agrobacterium group</taxon>
        <taxon>Rhizobium</taxon>
    </lineage>
</organism>
<proteinExistence type="predicted"/>
<sequence>MHRRLQRDATIGRLGQIARSQPMRRKTGPVWILASACHRFKALTGRPIKTTFSRSSAVVVFVQPRLIVRRHRRKEAGSLWIGMDGALHRLGGQLPVSGIRRMRASARIGTFCTQSNPDRDWHAVAGIRGAFDGVLRGHGRRAQQKCLRRRVGQGKSGRHQSSGFQIGEIRNSAVSVL</sequence>
<gene>
    <name evidence="1" type="ORF">J2W52_005602</name>
</gene>
<evidence type="ECO:0000313" key="2">
    <source>
        <dbReference type="Proteomes" id="UP001250791"/>
    </source>
</evidence>
<dbReference type="Proteomes" id="UP001250791">
    <property type="component" value="Unassembled WGS sequence"/>
</dbReference>